<dbReference type="InterPro" id="IPR042099">
    <property type="entry name" value="ANL_N_sf"/>
</dbReference>
<evidence type="ECO:0000256" key="1">
    <source>
        <dbReference type="SAM" id="MobiDB-lite"/>
    </source>
</evidence>
<dbReference type="InterPro" id="IPR045851">
    <property type="entry name" value="AMP-bd_C_sf"/>
</dbReference>
<feature type="domain" description="DMAP1-binding" evidence="3">
    <location>
        <begin position="8"/>
        <end position="45"/>
    </location>
</feature>
<feature type="domain" description="AMP-binding enzyme C-terminal" evidence="4">
    <location>
        <begin position="1514"/>
        <end position="1622"/>
    </location>
</feature>
<dbReference type="InterPro" id="IPR025110">
    <property type="entry name" value="AMP-bd_C"/>
</dbReference>
<evidence type="ECO:0000259" key="3">
    <source>
        <dbReference type="Pfam" id="PF06464"/>
    </source>
</evidence>
<dbReference type="Pfam" id="PF23024">
    <property type="entry name" value="AMP-dom_DIP2-like"/>
    <property type="match status" value="1"/>
</dbReference>
<feature type="domain" description="AMP-dependent synthetase/ligase" evidence="2">
    <location>
        <begin position="288"/>
        <end position="774"/>
    </location>
</feature>
<proteinExistence type="predicted"/>
<protein>
    <submittedName>
        <fullName evidence="6">Acetyl-CoA synthetase-like protein</fullName>
    </submittedName>
</protein>
<dbReference type="Pfam" id="PF06464">
    <property type="entry name" value="DMAP_binding"/>
    <property type="match status" value="1"/>
</dbReference>
<gene>
    <name evidence="6" type="ORF">BDW42DRAFT_65488</name>
</gene>
<dbReference type="Proteomes" id="UP000235023">
    <property type="component" value="Unassembled WGS sequence"/>
</dbReference>
<accession>A0A2J5I0U4</accession>
<evidence type="ECO:0000313" key="6">
    <source>
        <dbReference type="EMBL" id="PLN83410.1"/>
    </source>
</evidence>
<dbReference type="Gene3D" id="3.30.300.30">
    <property type="match status" value="1"/>
</dbReference>
<evidence type="ECO:0000259" key="2">
    <source>
        <dbReference type="Pfam" id="PF00501"/>
    </source>
</evidence>
<feature type="region of interest" description="Disordered" evidence="1">
    <location>
        <begin position="654"/>
        <end position="689"/>
    </location>
</feature>
<dbReference type="Gene3D" id="3.40.50.12780">
    <property type="entry name" value="N-terminal domain of ligase-like"/>
    <property type="match status" value="4"/>
</dbReference>
<feature type="compositionally biased region" description="Basic and acidic residues" evidence="1">
    <location>
        <begin position="1813"/>
        <end position="1829"/>
    </location>
</feature>
<dbReference type="PANTHER" id="PTHR22754:SF32">
    <property type="entry name" value="DISCO-INTERACTING PROTEIN 2"/>
    <property type="match status" value="1"/>
</dbReference>
<sequence length="1868" mass="206033">MADDNPALHNALHALDREYEDGEITEKGYQKRRTILLSQFYNPGMGLDLNSPSPGPSSSMNSGSQVPPAILNVRPPTADSSVHGYAGGHDTMYNNGGFGVDRRISDTTQGSMERDNSMLQQLDRMPSTGSYDSLFLPRPPPQPVPVATEDSRTATLLTQNYAFNPPLVHDQFDDGMGVYDMPPGAVTRQSTMLDSQQGFFSDFAGQQQDDYRDSYGGSGFHRYSQSDAFSPTANMAPPLIPASELPHGPAIDHLLPLEPRDIPFAVHDPHDPNTTMSNFDNIPAVLRHRAKAHAKQAAYWVLDQKGKEIASITWDKLASRAEKVAQVIRDKSNLYRGDRVALIYRDTEIIEFAVALMGCFIAGVVAVPINSLEDYPSLNLILTSTQAHLALTTENNLKTFQRDITTQKLNWPRGVEWWKTNEFGSYHPKKKEEAPPLVVPDLAYIEFARAPTGDLRGVVMSHRTIMHQMACLSAMVSTVPGSSSGRPHGETIMSYLDPRQGIGMILAVLLTVYGGHTTVWLEDRAVETPGLYAHLITKYRATLLAADYPGLKITAYNYQQDPMATRHYKKNSEPNFGSLRLCLIDTLTVDSEFHEILADRWLRPMRNPRAREIVAPMLCLPEHGGMVISVRDWLGGEERMGCPLTRDMDQTDLQEAKEEEKRHEKAGSKSGFGSSLLGGGSTAPAPKEQTKNDLGEVLLDKEALKSNEVVVLAMGDDARKYAATMPHAVRVGSFGYPIPDATLAVVDPETNLLCTPNVVGEIWVDSPSLSGGFWALPKHTEAIFHARPYKFEEGNPTPLLVEPEFLRTGLLGCVIEGKIFVLGLYEDRLRQKVEWVEHGQEIVEHRYFFVQHMIVSILKNLPKIHDCTAFDVFVNEEHLPIVVLESYAASTAPTTSGGPPRQLDSVLLESLAERCMEVLYQEHHLRVFCVLLTAPNTLPRVTKNGRQEIGNMLCRKDFDAGSLPCVHVKFGVERSVMNLPVGVDPVGGIWSSLAVMARQELLSLQEKQYSGVDYRDVVMDDRTSTPLNNFKSIVDLLQWRVSRQAEELAYCSIDGRGKEGKGITWKKFDLKVAAVANYLRNKVKVRPGDHLILMYTHSEEYVYAVHACFCLGVVIIPLAPIDQNRLSEDAPAFLHMISDFNVKAIIVNSDVDHVMKQKIVSQHIKQSAQVLRIGVPAIYNTTKPSKQSHSCRDLGFVMRDTWLQSNTPAMIWTYWTPDQRRISVHIGHDTIMGMCKVQKETCQMTSSRPVLGSIRSTLGLGFLHTCLMGIYVGAPTYLVSPVDFATNPMTLFVTLARYKIKDTYATSQMLDYAMTAMAGKGFQLQELKNLMISSEGRPRIDIYQKVRLHFASTALDRTAINVVYSHVLNPMIVTRSYMCIEPIELWLDLRALRRGLIMPVESETDPAALVIQDSGMVPVNTQIAVVNPETCALSHVGEYGEIWVQSDACAKGFYGSKQEFDHERFNGHVLDGDPNVSYVRTGDLGFLHTVTRPIGPGGQPVEMQVLFVLGGIGETFEVNGLNHFPMDIENSVERCHRNIVAGGSAIFQAGGLIVVVVEVTRKAYLASVVPVIVNAILNEHQVVADIVAFVSHGDFPRSRLGEKQRGKVLASWVTRKLRTIAQFSIRDVEGGENPFGEAPQHRASRSSKPGSTMGNSVRRSSVMPDTDSATVPRSPAPILVEQPEAASSHSLTDHGAMNSPTVHVDPAQSIPQIAEPTRPGTSSTAGHPDPSLAVQNNAPPANLGNPDFGFDFGDFAHAATTSPIGESSVPAPATGAAPLPFRPSPRTDSLPSQQQPQQPKYSAFPGATVSERPMSRDTPSHPGDEHDWPQEALMYQSTLGIDEPQGVHRAPSSTSQVQRRYDGSEYGV</sequence>
<dbReference type="OrthoDB" id="69964at2759"/>
<organism evidence="6 7">
    <name type="scientific">Aspergillus taichungensis</name>
    <dbReference type="NCBI Taxonomy" id="482145"/>
    <lineage>
        <taxon>Eukaryota</taxon>
        <taxon>Fungi</taxon>
        <taxon>Dikarya</taxon>
        <taxon>Ascomycota</taxon>
        <taxon>Pezizomycotina</taxon>
        <taxon>Eurotiomycetes</taxon>
        <taxon>Eurotiomycetidae</taxon>
        <taxon>Eurotiales</taxon>
        <taxon>Aspergillaceae</taxon>
        <taxon>Aspergillus</taxon>
        <taxon>Aspergillus subgen. Circumdati</taxon>
    </lineage>
</organism>
<keyword evidence="7" id="KW-1185">Reference proteome</keyword>
<dbReference type="InterPro" id="IPR010506">
    <property type="entry name" value="DMAP1-bd"/>
</dbReference>
<dbReference type="SUPFAM" id="SSF56801">
    <property type="entry name" value="Acetyl-CoA synthetase-like"/>
    <property type="match status" value="2"/>
</dbReference>
<feature type="compositionally biased region" description="Basic and acidic residues" evidence="1">
    <location>
        <begin position="654"/>
        <end position="667"/>
    </location>
</feature>
<feature type="compositionally biased region" description="Basic and acidic residues" evidence="1">
    <location>
        <begin position="1859"/>
        <end position="1868"/>
    </location>
</feature>
<feature type="region of interest" description="Disordered" evidence="1">
    <location>
        <begin position="46"/>
        <end position="65"/>
    </location>
</feature>
<feature type="compositionally biased region" description="Low complexity" evidence="1">
    <location>
        <begin position="50"/>
        <end position="64"/>
    </location>
</feature>
<feature type="compositionally biased region" description="Polar residues" evidence="1">
    <location>
        <begin position="1646"/>
        <end position="1659"/>
    </location>
</feature>
<evidence type="ECO:0000259" key="4">
    <source>
        <dbReference type="Pfam" id="PF23024"/>
    </source>
</evidence>
<dbReference type="InterPro" id="IPR056881">
    <property type="entry name" value="Mug62_dom"/>
</dbReference>
<dbReference type="Pfam" id="PF24919">
    <property type="entry name" value="Mug62"/>
    <property type="match status" value="1"/>
</dbReference>
<dbReference type="InterPro" id="IPR000873">
    <property type="entry name" value="AMP-dep_synth/lig_dom"/>
</dbReference>
<dbReference type="Pfam" id="PF00501">
    <property type="entry name" value="AMP-binding"/>
    <property type="match status" value="2"/>
</dbReference>
<dbReference type="EMBL" id="KZ559519">
    <property type="protein sequence ID" value="PLN83410.1"/>
    <property type="molecule type" value="Genomic_DNA"/>
</dbReference>
<feature type="domain" description="AMP-dependent synthetase/ligase" evidence="2">
    <location>
        <begin position="1038"/>
        <end position="1174"/>
    </location>
</feature>
<name>A0A2J5I0U4_9EURO</name>
<feature type="domain" description="Meiotically up-regulated gene 62 protein-like alpha-beta" evidence="5">
    <location>
        <begin position="825"/>
        <end position="980"/>
    </location>
</feature>
<dbReference type="GO" id="GO:0005829">
    <property type="term" value="C:cytosol"/>
    <property type="evidence" value="ECO:0007669"/>
    <property type="project" value="TreeGrafter"/>
</dbReference>
<feature type="region of interest" description="Disordered" evidence="1">
    <location>
        <begin position="1629"/>
        <end position="1746"/>
    </location>
</feature>
<reference evidence="7" key="1">
    <citation type="submission" date="2017-12" db="EMBL/GenBank/DDBJ databases">
        <authorList>
            <consortium name="DOE Joint Genome Institute"/>
            <person name="Mondo S.J."/>
            <person name="Kjaerbolling I."/>
            <person name="Vesth T.C."/>
            <person name="Frisvad J.C."/>
            <person name="Nybo J.L."/>
            <person name="Theobald S."/>
            <person name="Kuo A."/>
            <person name="Bowyer P."/>
            <person name="Matsuda Y."/>
            <person name="Lyhne E.K."/>
            <person name="Kogle M.E."/>
            <person name="Clum A."/>
            <person name="Lipzen A."/>
            <person name="Salamov A."/>
            <person name="Ngan C.Y."/>
            <person name="Daum C."/>
            <person name="Chiniquy J."/>
            <person name="Barry K."/>
            <person name="LaButti K."/>
            <person name="Haridas S."/>
            <person name="Simmons B.A."/>
            <person name="Magnuson J.K."/>
            <person name="Mortensen U.H."/>
            <person name="Larsen T.O."/>
            <person name="Grigoriev I.V."/>
            <person name="Baker S.E."/>
            <person name="Andersen M.R."/>
            <person name="Nordberg H.P."/>
            <person name="Cantor M.N."/>
            <person name="Hua S.X."/>
        </authorList>
    </citation>
    <scope>NUCLEOTIDE SEQUENCE [LARGE SCALE GENOMIC DNA]</scope>
    <source>
        <strain evidence="7">IBT 19404</strain>
    </source>
</reference>
<evidence type="ECO:0000259" key="5">
    <source>
        <dbReference type="Pfam" id="PF24919"/>
    </source>
</evidence>
<dbReference type="PANTHER" id="PTHR22754">
    <property type="entry name" value="DISCO-INTERACTING PROTEIN 2 DIP2 -RELATED"/>
    <property type="match status" value="1"/>
</dbReference>
<feature type="region of interest" description="Disordered" evidence="1">
    <location>
        <begin position="1761"/>
        <end position="1868"/>
    </location>
</feature>
<evidence type="ECO:0000313" key="7">
    <source>
        <dbReference type="Proteomes" id="UP000235023"/>
    </source>
</evidence>